<name>A0A0E3B7A9_9BURK</name>
<evidence type="ECO:0000313" key="1">
    <source>
        <dbReference type="EMBL" id="KGG82262.1"/>
    </source>
</evidence>
<dbReference type="EMBL" id="AWTN01000159">
    <property type="protein sequence ID" value="KGG82262.1"/>
    <property type="molecule type" value="Genomic_DNA"/>
</dbReference>
<protein>
    <recommendedName>
        <fullName evidence="3">DUF697 domain-containing protein</fullName>
    </recommendedName>
</protein>
<evidence type="ECO:0008006" key="3">
    <source>
        <dbReference type="Google" id="ProtNLM"/>
    </source>
</evidence>
<sequence>MTPEQLDQLTPGKREQVQKAIAMVGSVLIGKFITRDVVLRLGKTLGLRMSTKQAARYVPLLGQLAAASIGYATLRYLGERHIQDCMRVVEEAELDIPGRWLDTRNLLQRNSDLVRNWQQDRGPWQRDRDD</sequence>
<proteinExistence type="predicted"/>
<dbReference type="AlphaFoldDB" id="A0A0E3B7A9"/>
<reference evidence="1 2" key="1">
    <citation type="submission" date="2013-09" db="EMBL/GenBank/DDBJ databases">
        <title>High correlation between genotypes and phenotypes of environmental bacteria Comamonas testosteroni strains.</title>
        <authorList>
            <person name="Liu L."/>
            <person name="Zhu W."/>
            <person name="Xia X."/>
            <person name="Xu B."/>
            <person name="Luo M."/>
            <person name="Wang G."/>
        </authorList>
    </citation>
    <scope>NUCLEOTIDE SEQUENCE [LARGE SCALE GENOMIC DNA]</scope>
    <source>
        <strain evidence="1 2">JL14</strain>
    </source>
</reference>
<organism evidence="1 2">
    <name type="scientific">Comamonas thiooxydans</name>
    <dbReference type="NCBI Taxonomy" id="363952"/>
    <lineage>
        <taxon>Bacteria</taxon>
        <taxon>Pseudomonadati</taxon>
        <taxon>Pseudomonadota</taxon>
        <taxon>Betaproteobacteria</taxon>
        <taxon>Burkholderiales</taxon>
        <taxon>Comamonadaceae</taxon>
        <taxon>Comamonas</taxon>
    </lineage>
</organism>
<dbReference type="Proteomes" id="UP000029567">
    <property type="component" value="Unassembled WGS sequence"/>
</dbReference>
<accession>A0A0E3B7A9</accession>
<comment type="caution">
    <text evidence="1">The sequence shown here is derived from an EMBL/GenBank/DDBJ whole genome shotgun (WGS) entry which is preliminary data.</text>
</comment>
<gene>
    <name evidence="1" type="ORF">P245_27455</name>
</gene>
<evidence type="ECO:0000313" key="2">
    <source>
        <dbReference type="Proteomes" id="UP000029567"/>
    </source>
</evidence>